<dbReference type="EMBL" id="UYYB01112285">
    <property type="protein sequence ID" value="VDM81311.1"/>
    <property type="molecule type" value="Genomic_DNA"/>
</dbReference>
<reference evidence="2 3" key="1">
    <citation type="submission" date="2018-11" db="EMBL/GenBank/DDBJ databases">
        <authorList>
            <consortium name="Pathogen Informatics"/>
        </authorList>
    </citation>
    <scope>NUCLEOTIDE SEQUENCE [LARGE SCALE GENOMIC DNA]</scope>
</reference>
<name>A0A3P7J7L7_STRVU</name>
<protein>
    <submittedName>
        <fullName evidence="2">Uncharacterized protein</fullName>
    </submittedName>
</protein>
<dbReference type="AlphaFoldDB" id="A0A3P7J7L7"/>
<feature type="region of interest" description="Disordered" evidence="1">
    <location>
        <begin position="1"/>
        <end position="22"/>
    </location>
</feature>
<proteinExistence type="predicted"/>
<dbReference type="Proteomes" id="UP000270094">
    <property type="component" value="Unassembled WGS sequence"/>
</dbReference>
<evidence type="ECO:0000313" key="2">
    <source>
        <dbReference type="EMBL" id="VDM81311.1"/>
    </source>
</evidence>
<evidence type="ECO:0000256" key="1">
    <source>
        <dbReference type="SAM" id="MobiDB-lite"/>
    </source>
</evidence>
<evidence type="ECO:0000313" key="3">
    <source>
        <dbReference type="Proteomes" id="UP000270094"/>
    </source>
</evidence>
<accession>A0A3P7J7L7</accession>
<keyword evidence="3" id="KW-1185">Reference proteome</keyword>
<sequence length="171" mass="20090">MQVEEGEEQIQEERGELAQERVVSVRGHGLPADVQEDGGGEKKRNLMDWVQYLFQQAVSNEKRHHQDGKNEARRAIDYETKRRSNFLHRYYDMLVNLKNFDGAEGKKFLNALMNPHFKYFRPIFKEWRNGKRVLKARCEPCYEYYASRDAQSSSYGISQKGGTDFTLKIQC</sequence>
<organism evidence="2 3">
    <name type="scientific">Strongylus vulgaris</name>
    <name type="common">Blood worm</name>
    <dbReference type="NCBI Taxonomy" id="40348"/>
    <lineage>
        <taxon>Eukaryota</taxon>
        <taxon>Metazoa</taxon>
        <taxon>Ecdysozoa</taxon>
        <taxon>Nematoda</taxon>
        <taxon>Chromadorea</taxon>
        <taxon>Rhabditida</taxon>
        <taxon>Rhabditina</taxon>
        <taxon>Rhabditomorpha</taxon>
        <taxon>Strongyloidea</taxon>
        <taxon>Strongylidae</taxon>
        <taxon>Strongylus</taxon>
    </lineage>
</organism>
<gene>
    <name evidence="2" type="ORF">SVUK_LOCUS16309</name>
</gene>
<feature type="compositionally biased region" description="Acidic residues" evidence="1">
    <location>
        <begin position="1"/>
        <end position="10"/>
    </location>
</feature>